<dbReference type="InterPro" id="IPR013525">
    <property type="entry name" value="ABC2_TM"/>
</dbReference>
<evidence type="ECO:0000313" key="11">
    <source>
        <dbReference type="Proteomes" id="UP000326950"/>
    </source>
</evidence>
<feature type="transmembrane region" description="Helical" evidence="8">
    <location>
        <begin position="948"/>
        <end position="967"/>
    </location>
</feature>
<feature type="transmembrane region" description="Helical" evidence="8">
    <location>
        <begin position="1088"/>
        <end position="1109"/>
    </location>
</feature>
<dbReference type="Pfam" id="PF01061">
    <property type="entry name" value="ABC2_membrane"/>
    <property type="match status" value="2"/>
</dbReference>
<accession>A0A5N6VB31</accession>
<organism evidence="10 11">
    <name type="scientific">Aspergillus tamarii</name>
    <dbReference type="NCBI Taxonomy" id="41984"/>
    <lineage>
        <taxon>Eukaryota</taxon>
        <taxon>Fungi</taxon>
        <taxon>Dikarya</taxon>
        <taxon>Ascomycota</taxon>
        <taxon>Pezizomycotina</taxon>
        <taxon>Eurotiomycetes</taxon>
        <taxon>Eurotiomycetidae</taxon>
        <taxon>Eurotiales</taxon>
        <taxon>Aspergillaceae</taxon>
        <taxon>Aspergillus</taxon>
        <taxon>Aspergillus subgen. Circumdati</taxon>
    </lineage>
</organism>
<feature type="transmembrane region" description="Helical" evidence="8">
    <location>
        <begin position="547"/>
        <end position="569"/>
    </location>
</feature>
<keyword evidence="3 8" id="KW-0812">Transmembrane</keyword>
<dbReference type="PANTHER" id="PTHR48041:SF119">
    <property type="entry name" value="ROA1P"/>
    <property type="match status" value="1"/>
</dbReference>
<keyword evidence="7 8" id="KW-0472">Membrane</keyword>
<dbReference type="SUPFAM" id="SSF52540">
    <property type="entry name" value="P-loop containing nucleoside triphosphate hydrolases"/>
    <property type="match status" value="2"/>
</dbReference>
<dbReference type="Pfam" id="PF00005">
    <property type="entry name" value="ABC_tran"/>
    <property type="match status" value="2"/>
</dbReference>
<evidence type="ECO:0000259" key="9">
    <source>
        <dbReference type="PROSITE" id="PS50893"/>
    </source>
</evidence>
<dbReference type="EMBL" id="ML738586">
    <property type="protein sequence ID" value="KAE8168152.1"/>
    <property type="molecule type" value="Genomic_DNA"/>
</dbReference>
<feature type="transmembrane region" description="Helical" evidence="8">
    <location>
        <begin position="1057"/>
        <end position="1082"/>
    </location>
</feature>
<keyword evidence="11" id="KW-1185">Reference proteome</keyword>
<dbReference type="GO" id="GO:0005524">
    <property type="term" value="F:ATP binding"/>
    <property type="evidence" value="ECO:0007669"/>
    <property type="project" value="UniProtKB-KW"/>
</dbReference>
<dbReference type="InterPro" id="IPR050352">
    <property type="entry name" value="ABCG_transporters"/>
</dbReference>
<keyword evidence="10" id="KW-0378">Hydrolase</keyword>
<feature type="transmembrane region" description="Helical" evidence="8">
    <location>
        <begin position="362"/>
        <end position="380"/>
    </location>
</feature>
<gene>
    <name evidence="10" type="ORF">BDV40DRAFT_310054</name>
</gene>
<protein>
    <submittedName>
        <fullName evidence="10">P-loop containing nucleoside triphosphate hydrolase protein</fullName>
    </submittedName>
</protein>
<dbReference type="GO" id="GO:0140359">
    <property type="term" value="F:ABC-type transporter activity"/>
    <property type="evidence" value="ECO:0007669"/>
    <property type="project" value="InterPro"/>
</dbReference>
<evidence type="ECO:0000256" key="1">
    <source>
        <dbReference type="ARBA" id="ARBA00004141"/>
    </source>
</evidence>
<feature type="domain" description="ABC transporter" evidence="9">
    <location>
        <begin position="45"/>
        <end position="236"/>
    </location>
</feature>
<evidence type="ECO:0000256" key="3">
    <source>
        <dbReference type="ARBA" id="ARBA00022692"/>
    </source>
</evidence>
<evidence type="ECO:0000256" key="5">
    <source>
        <dbReference type="ARBA" id="ARBA00022840"/>
    </source>
</evidence>
<dbReference type="GO" id="GO:0016020">
    <property type="term" value="C:membrane"/>
    <property type="evidence" value="ECO:0007669"/>
    <property type="project" value="UniProtKB-SubCell"/>
</dbReference>
<dbReference type="InterPro" id="IPR027417">
    <property type="entry name" value="P-loop_NTPase"/>
</dbReference>
<keyword evidence="6 8" id="KW-1133">Transmembrane helix</keyword>
<feature type="transmembrane region" description="Helical" evidence="8">
    <location>
        <begin position="987"/>
        <end position="1005"/>
    </location>
</feature>
<dbReference type="AlphaFoldDB" id="A0A5N6VB31"/>
<feature type="transmembrane region" description="Helical" evidence="8">
    <location>
        <begin position="400"/>
        <end position="417"/>
    </location>
</feature>
<dbReference type="Proteomes" id="UP000326950">
    <property type="component" value="Unassembled WGS sequence"/>
</dbReference>
<feature type="transmembrane region" description="Helical" evidence="8">
    <location>
        <begin position="487"/>
        <end position="505"/>
    </location>
</feature>
<evidence type="ECO:0000313" key="10">
    <source>
        <dbReference type="EMBL" id="KAE8168152.1"/>
    </source>
</evidence>
<evidence type="ECO:0000256" key="2">
    <source>
        <dbReference type="ARBA" id="ARBA00022448"/>
    </source>
</evidence>
<dbReference type="InterPro" id="IPR017871">
    <property type="entry name" value="ABC_transporter-like_CS"/>
</dbReference>
<dbReference type="SMART" id="SM00382">
    <property type="entry name" value="AAA"/>
    <property type="match status" value="2"/>
</dbReference>
<reference evidence="10 11" key="1">
    <citation type="submission" date="2019-04" db="EMBL/GenBank/DDBJ databases">
        <title>Friends and foes A comparative genomics study of 23 Aspergillus species from section Flavi.</title>
        <authorList>
            <consortium name="DOE Joint Genome Institute"/>
            <person name="Kjaerbolling I."/>
            <person name="Vesth T."/>
            <person name="Frisvad J.C."/>
            <person name="Nybo J.L."/>
            <person name="Theobald S."/>
            <person name="Kildgaard S."/>
            <person name="Isbrandt T."/>
            <person name="Kuo A."/>
            <person name="Sato A."/>
            <person name="Lyhne E.K."/>
            <person name="Kogle M.E."/>
            <person name="Wiebenga A."/>
            <person name="Kun R.S."/>
            <person name="Lubbers R.J."/>
            <person name="Makela M.R."/>
            <person name="Barry K."/>
            <person name="Chovatia M."/>
            <person name="Clum A."/>
            <person name="Daum C."/>
            <person name="Haridas S."/>
            <person name="He G."/>
            <person name="LaButti K."/>
            <person name="Lipzen A."/>
            <person name="Mondo S."/>
            <person name="Riley R."/>
            <person name="Salamov A."/>
            <person name="Simmons B.A."/>
            <person name="Magnuson J.K."/>
            <person name="Henrissat B."/>
            <person name="Mortensen U.H."/>
            <person name="Larsen T.O."/>
            <person name="Devries R.P."/>
            <person name="Grigoriev I.V."/>
            <person name="Machida M."/>
            <person name="Baker S.E."/>
            <person name="Andersen M.R."/>
        </authorList>
    </citation>
    <scope>NUCLEOTIDE SEQUENCE [LARGE SCALE GENOMIC DNA]</scope>
    <source>
        <strain evidence="10 11">CBS 117626</strain>
    </source>
</reference>
<sequence length="1227" mass="134740">MVDPDGRSGIQASSHGAALPAVDPVDIHVSSLSVHLNRATNGWLAPIQSLKRRLAGTYTGMQSQTLHGVSATFPSGSLVGILGPSGSGKTTFLNVLCNQLSLRGMTITGDIFLRCAHNVQSIRSAYLRQNDLLVPSLTVRETLQIAADLRMPSADAEYRSNPTTGLDAANAHHIVQLLKELAEEGRTVVVAIHTPRPEIWELFDHILLLSQGHVLYNGPTSSIHGYFERCGHPITASVNPAEILIDLVSVEAEAEASPMGSMARINNLKEQWIATQCTVADSCGPYSGDGTVVRYGSSISRSPVVPLTRQLAVLTRRTLLTTLRGPMSLFGSLSITIVLGIVTGAAFYQVDSSARGVWSRQGALFAVLNIYGYPMLIYEIFRLSYEIKIFDREREEGVDIPGPAISSIIFYFLVGLWRSAAEPFLFLLIMILATYVSLAVAVLAVAISRDFAIAGLIGNLLYTLQSLSGGYLIQVNQISIWLRWSKWIAHNFYLYSAVCAIEFVGPKQTPRGHLYSCSNVANPSTGECTELYGKDIMANLGFPRDWTWQPIVASLGFLVFYVLVAALLLQHPRMGAIMTPDPSSSRSSVVIENTELLPLTSTPHSPGVDVQLAKYALSLTRQSMKAFLRPGNERSILKPINTTFKHGELSIIMGPSGSGKTTLLLALTARLSQRYRRQGQVLYNSHTLPPSTIRSICSYVSQSDYLQPFLTVRETLLFAAGLRLPRWITKEQKYAKVDSVIRTMGLTSCADTIVGDETQKGISGGEKRRVSISIQLLTDPRILILDEPTSGLDAYTAGCILKKLKTLSEEGRTIICSIHQPRSDLFSLFSNILLLASDGSLVYAGPGEDILHYFRSYGFECSDSMNPCDFIIDLVTVDYRDHQKMSSRARVQQLIDNQVVAQSTIQETSSLSMTLLGQLPLAKDTNSFRTLFPLALRRSALGLARRPFLLLSRLVQAPGMAVTFVMFTSPLSGDSTSVQTRIGLLQQLLTVILAGLLQSMIVYPGERDTFKNERKDGCMTATCFLAQYTCLELPTEIFTALISGAIFTFGPPIKRTFTMFLISSFNIFAIINCGESLGIILLSFFDNIGISATLAPIVLYINWLFAGLLSTSLPRAFQVVAYILPSKYSMANIVPYAMDGLEFTCSAEQQPSKHCTIRNGKDVLNFYNFDTNPDLNIMALAACLNYLDECRDRISPPRNPEQEGLWGVGEIFGRQLAKQKMPLILVH</sequence>
<evidence type="ECO:0000256" key="7">
    <source>
        <dbReference type="ARBA" id="ARBA00023136"/>
    </source>
</evidence>
<dbReference type="GO" id="GO:0016887">
    <property type="term" value="F:ATP hydrolysis activity"/>
    <property type="evidence" value="ECO:0007669"/>
    <property type="project" value="InterPro"/>
</dbReference>
<dbReference type="PROSITE" id="PS00211">
    <property type="entry name" value="ABC_TRANSPORTER_1"/>
    <property type="match status" value="1"/>
</dbReference>
<proteinExistence type="predicted"/>
<feature type="transmembrane region" description="Helical" evidence="8">
    <location>
        <begin position="453"/>
        <end position="475"/>
    </location>
</feature>
<keyword evidence="4" id="KW-0547">Nucleotide-binding</keyword>
<feature type="transmembrane region" description="Helical" evidence="8">
    <location>
        <begin position="424"/>
        <end position="447"/>
    </location>
</feature>
<dbReference type="InterPro" id="IPR003439">
    <property type="entry name" value="ABC_transporter-like_ATP-bd"/>
</dbReference>
<dbReference type="InterPro" id="IPR003593">
    <property type="entry name" value="AAA+_ATPase"/>
</dbReference>
<keyword evidence="5" id="KW-0067">ATP-binding</keyword>
<dbReference type="PANTHER" id="PTHR48041">
    <property type="entry name" value="ABC TRANSPORTER G FAMILY MEMBER 28"/>
    <property type="match status" value="1"/>
</dbReference>
<keyword evidence="2" id="KW-0813">Transport</keyword>
<evidence type="ECO:0000256" key="8">
    <source>
        <dbReference type="SAM" id="Phobius"/>
    </source>
</evidence>
<name>A0A5N6VB31_ASPTM</name>
<dbReference type="Pfam" id="PF19055">
    <property type="entry name" value="ABC2_membrane_7"/>
    <property type="match status" value="1"/>
</dbReference>
<comment type="subcellular location">
    <subcellularLocation>
        <location evidence="1">Membrane</location>
        <topology evidence="1">Multi-pass membrane protein</topology>
    </subcellularLocation>
</comment>
<feature type="transmembrane region" description="Helical" evidence="8">
    <location>
        <begin position="329"/>
        <end position="350"/>
    </location>
</feature>
<feature type="domain" description="ABC transporter" evidence="9">
    <location>
        <begin position="619"/>
        <end position="863"/>
    </location>
</feature>
<dbReference type="Gene3D" id="3.40.50.300">
    <property type="entry name" value="P-loop containing nucleotide triphosphate hydrolases"/>
    <property type="match status" value="3"/>
</dbReference>
<dbReference type="InterPro" id="IPR043926">
    <property type="entry name" value="ABCG_dom"/>
</dbReference>
<evidence type="ECO:0000256" key="4">
    <source>
        <dbReference type="ARBA" id="ARBA00022741"/>
    </source>
</evidence>
<evidence type="ECO:0000256" key="6">
    <source>
        <dbReference type="ARBA" id="ARBA00022989"/>
    </source>
</evidence>
<dbReference type="PROSITE" id="PS50893">
    <property type="entry name" value="ABC_TRANSPORTER_2"/>
    <property type="match status" value="2"/>
</dbReference>
<dbReference type="OrthoDB" id="66620at2759"/>